<gene>
    <name evidence="1" type="ORF">L6164_025920</name>
</gene>
<comment type="caution">
    <text evidence="1">The sequence shown here is derived from an EMBL/GenBank/DDBJ whole genome shotgun (WGS) entry which is preliminary data.</text>
</comment>
<organism evidence="1 2">
    <name type="scientific">Bauhinia variegata</name>
    <name type="common">Purple orchid tree</name>
    <name type="synonym">Phanera variegata</name>
    <dbReference type="NCBI Taxonomy" id="167791"/>
    <lineage>
        <taxon>Eukaryota</taxon>
        <taxon>Viridiplantae</taxon>
        <taxon>Streptophyta</taxon>
        <taxon>Embryophyta</taxon>
        <taxon>Tracheophyta</taxon>
        <taxon>Spermatophyta</taxon>
        <taxon>Magnoliopsida</taxon>
        <taxon>eudicotyledons</taxon>
        <taxon>Gunneridae</taxon>
        <taxon>Pentapetalae</taxon>
        <taxon>rosids</taxon>
        <taxon>fabids</taxon>
        <taxon>Fabales</taxon>
        <taxon>Fabaceae</taxon>
        <taxon>Cercidoideae</taxon>
        <taxon>Cercideae</taxon>
        <taxon>Bauhiniinae</taxon>
        <taxon>Bauhinia</taxon>
    </lineage>
</organism>
<sequence length="700" mass="80210">MDIEDIKKIYTFVLLRGMISVSILAQLILFLWIFFRKGIPIGSIRRNLWFGLHLAGHFIASVSLGNIFQTSMTPKPKTGCQDSVDYKINLLALWATSILLHLGGHNAITAFTSEDDQFWGIHLLKFLYYAGKTIIIFWLSWIEERISYCVLLLLFAGISKSCERIIAINRGSISRRRRSARKNSHDSPFCFHVHGTDIEGGRQDQGLKDTSLEAHKCFQSHIDIYIDHTKDVNVNVLEDLTAEKSIQFLEMELSFAYNMFYSKDVVIDKSWCMASWLLRFISFCSIFIAGILFVCVERHKPVKIDKAITITLLLKAVVLECGSFVVSLLSIDTLVMVAHRPGRICRKLVSMIIACQNYLAPRTKVGQFNLLSFSSTDRKSWSFIKYLLEIFDFKEFIDNCRYNKYVSLDNNQITLLFDEVSTMRTNAQQGGELNHFTPIGDKIIKELTEEITTDAVGREDLTRFSERSFEERLLIYHVATELYYDQKANQGNEIQQEGGNPSSPEQGNVSVEDKTFLKASKILSDYMLYLLVAHPSLLLPVLTPELRSYRDTRAATMRFFQDYCSQHVDNPYEAIRIHYTRFSQTAEGVKYKNSAVLDGIKVSNYLISRRNNDTGRLLCQLWLEMLCFAASQSNGQSHAQQLGKGRELFTIIWLYMIHLGINYQYVVKKTGNIFFVPCNQTAVAPQEGQNNINEDVNQEQ</sequence>
<protein>
    <submittedName>
        <fullName evidence="1">Uncharacterized protein</fullName>
    </submittedName>
</protein>
<proteinExistence type="predicted"/>
<dbReference type="Proteomes" id="UP000828941">
    <property type="component" value="Chromosome 10"/>
</dbReference>
<accession>A0ACB9M204</accession>
<keyword evidence="2" id="KW-1185">Reference proteome</keyword>
<name>A0ACB9M204_BAUVA</name>
<evidence type="ECO:0000313" key="2">
    <source>
        <dbReference type="Proteomes" id="UP000828941"/>
    </source>
</evidence>
<dbReference type="EMBL" id="CM039435">
    <property type="protein sequence ID" value="KAI4318112.1"/>
    <property type="molecule type" value="Genomic_DNA"/>
</dbReference>
<reference evidence="1 2" key="1">
    <citation type="journal article" date="2022" name="DNA Res.">
        <title>Chromosomal-level genome assembly of the orchid tree Bauhinia variegata (Leguminosae; Cercidoideae) supports the allotetraploid origin hypothesis of Bauhinia.</title>
        <authorList>
            <person name="Zhong Y."/>
            <person name="Chen Y."/>
            <person name="Zheng D."/>
            <person name="Pang J."/>
            <person name="Liu Y."/>
            <person name="Luo S."/>
            <person name="Meng S."/>
            <person name="Qian L."/>
            <person name="Wei D."/>
            <person name="Dai S."/>
            <person name="Zhou R."/>
        </authorList>
    </citation>
    <scope>NUCLEOTIDE SEQUENCE [LARGE SCALE GENOMIC DNA]</scope>
    <source>
        <strain evidence="1">BV-YZ2020</strain>
    </source>
</reference>
<evidence type="ECO:0000313" key="1">
    <source>
        <dbReference type="EMBL" id="KAI4318112.1"/>
    </source>
</evidence>